<evidence type="ECO:0000313" key="2">
    <source>
        <dbReference type="EMBL" id="MBB4885303.1"/>
    </source>
</evidence>
<feature type="region of interest" description="Disordered" evidence="1">
    <location>
        <begin position="16"/>
        <end position="35"/>
    </location>
</feature>
<evidence type="ECO:0000313" key="3">
    <source>
        <dbReference type="Proteomes" id="UP000556436"/>
    </source>
</evidence>
<sequence length="48" mass="5455">MAGLIDRIRNFARSPQGRRVISEGKRAARDPRKRAQLKALLGKVRGKR</sequence>
<dbReference type="AlphaFoldDB" id="A0A7W7PDN0"/>
<dbReference type="RefSeq" id="WP_184731705.1">
    <property type="nucleotide sequence ID" value="NZ_BMRW01000006.1"/>
</dbReference>
<organism evidence="2 3">
    <name type="scientific">Streptomyces netropsis</name>
    <name type="common">Streptoverticillium netropsis</name>
    <dbReference type="NCBI Taxonomy" id="55404"/>
    <lineage>
        <taxon>Bacteria</taxon>
        <taxon>Bacillati</taxon>
        <taxon>Actinomycetota</taxon>
        <taxon>Actinomycetes</taxon>
        <taxon>Kitasatosporales</taxon>
        <taxon>Streptomycetaceae</taxon>
        <taxon>Streptomyces</taxon>
    </lineage>
</organism>
<comment type="caution">
    <text evidence="2">The sequence shown here is derived from an EMBL/GenBank/DDBJ whole genome shotgun (WGS) entry which is preliminary data.</text>
</comment>
<proteinExistence type="predicted"/>
<gene>
    <name evidence="2" type="ORF">FHS38_001331</name>
</gene>
<reference evidence="2 3" key="1">
    <citation type="submission" date="2020-08" db="EMBL/GenBank/DDBJ databases">
        <title>Genomic Encyclopedia of Type Strains, Phase III (KMG-III): the genomes of soil and plant-associated and newly described type strains.</title>
        <authorList>
            <person name="Whitman W."/>
        </authorList>
    </citation>
    <scope>NUCLEOTIDE SEQUENCE [LARGE SCALE GENOMIC DNA]</scope>
    <source>
        <strain evidence="2 3">CECT 3265</strain>
    </source>
</reference>
<keyword evidence="3" id="KW-1185">Reference proteome</keyword>
<feature type="compositionally biased region" description="Basic and acidic residues" evidence="1">
    <location>
        <begin position="20"/>
        <end position="30"/>
    </location>
</feature>
<name>A0A7W7PDN0_STRNE</name>
<protein>
    <submittedName>
        <fullName evidence="2">Uncharacterized protein</fullName>
    </submittedName>
</protein>
<evidence type="ECO:0000256" key="1">
    <source>
        <dbReference type="SAM" id="MobiDB-lite"/>
    </source>
</evidence>
<dbReference type="EMBL" id="JACHJG010000002">
    <property type="protein sequence ID" value="MBB4885303.1"/>
    <property type="molecule type" value="Genomic_DNA"/>
</dbReference>
<dbReference type="Proteomes" id="UP000556436">
    <property type="component" value="Unassembled WGS sequence"/>
</dbReference>
<accession>A0A7W7PDN0</accession>